<accession>A0A8W8MJ89</accession>
<keyword evidence="2" id="KW-1185">Reference proteome</keyword>
<reference evidence="1" key="1">
    <citation type="submission" date="2022-08" db="UniProtKB">
        <authorList>
            <consortium name="EnsemblMetazoa"/>
        </authorList>
    </citation>
    <scope>IDENTIFICATION</scope>
    <source>
        <strain evidence="1">05x7-T-G4-1.051#20</strain>
    </source>
</reference>
<dbReference type="AlphaFoldDB" id="A0A8W8MJ89"/>
<protein>
    <submittedName>
        <fullName evidence="1">Uncharacterized protein</fullName>
    </submittedName>
</protein>
<name>A0A8W8MJ89_MAGGI</name>
<proteinExistence type="predicted"/>
<dbReference type="EnsemblMetazoa" id="G33405.1">
    <property type="protein sequence ID" value="G33405.1:cds"/>
    <property type="gene ID" value="G33405"/>
</dbReference>
<organism evidence="1 2">
    <name type="scientific">Magallana gigas</name>
    <name type="common">Pacific oyster</name>
    <name type="synonym">Crassostrea gigas</name>
    <dbReference type="NCBI Taxonomy" id="29159"/>
    <lineage>
        <taxon>Eukaryota</taxon>
        <taxon>Metazoa</taxon>
        <taxon>Spiralia</taxon>
        <taxon>Lophotrochozoa</taxon>
        <taxon>Mollusca</taxon>
        <taxon>Bivalvia</taxon>
        <taxon>Autobranchia</taxon>
        <taxon>Pteriomorphia</taxon>
        <taxon>Ostreida</taxon>
        <taxon>Ostreoidea</taxon>
        <taxon>Ostreidae</taxon>
        <taxon>Magallana</taxon>
    </lineage>
</organism>
<dbReference type="Proteomes" id="UP000005408">
    <property type="component" value="Unassembled WGS sequence"/>
</dbReference>
<sequence>MAHMKHKTTDLVQAIWTKWEGSTEEKIGLVHGLTMSVADLATLRPGEELNDQTMLCVSSPIIPSIMLGKGHMGWSKKQDIRDYDVVIGCLNEKSCHWVAVVSRNHGNNK</sequence>
<evidence type="ECO:0000313" key="1">
    <source>
        <dbReference type="EnsemblMetazoa" id="G33405.1:cds"/>
    </source>
</evidence>
<evidence type="ECO:0000313" key="2">
    <source>
        <dbReference type="Proteomes" id="UP000005408"/>
    </source>
</evidence>
<dbReference type="Gene3D" id="3.40.395.10">
    <property type="entry name" value="Adenoviral Proteinase, Chain A"/>
    <property type="match status" value="1"/>
</dbReference>